<evidence type="ECO:0000256" key="5">
    <source>
        <dbReference type="ARBA" id="ARBA00022840"/>
    </source>
</evidence>
<dbReference type="CDD" id="cd09165">
    <property type="entry name" value="PLDc_PaPPK1_C1_like"/>
    <property type="match status" value="1"/>
</dbReference>
<evidence type="ECO:0000259" key="10">
    <source>
        <dbReference type="Pfam" id="PF13090"/>
    </source>
</evidence>
<comment type="catalytic activity">
    <reaction evidence="6 7">
        <text>[phosphate](n) + ATP = [phosphate](n+1) + ADP</text>
        <dbReference type="Rhea" id="RHEA:19573"/>
        <dbReference type="Rhea" id="RHEA-COMP:9859"/>
        <dbReference type="Rhea" id="RHEA-COMP:14280"/>
        <dbReference type="ChEBI" id="CHEBI:16838"/>
        <dbReference type="ChEBI" id="CHEBI:30616"/>
        <dbReference type="ChEBI" id="CHEBI:456216"/>
        <dbReference type="EC" id="2.7.4.1"/>
    </reaction>
</comment>
<evidence type="ECO:0000256" key="6">
    <source>
        <dbReference type="HAMAP-Rule" id="MF_00347"/>
    </source>
</evidence>
<dbReference type="InterPro" id="IPR036830">
    <property type="entry name" value="PP_kinase_middle_dom_sf"/>
</dbReference>
<evidence type="ECO:0000259" key="11">
    <source>
        <dbReference type="Pfam" id="PF17941"/>
    </source>
</evidence>
<comment type="caution">
    <text evidence="12">The sequence shown here is derived from an EMBL/GenBank/DDBJ whole genome shotgun (WGS) entry which is preliminary data.</text>
</comment>
<dbReference type="PIRSF" id="PIRSF015589">
    <property type="entry name" value="PP_kinase"/>
    <property type="match status" value="1"/>
</dbReference>
<feature type="binding site" evidence="6">
    <location>
        <position position="375"/>
    </location>
    <ligand>
        <name>Mg(2+)</name>
        <dbReference type="ChEBI" id="CHEBI:18420"/>
    </ligand>
</feature>
<dbReference type="SUPFAM" id="SSF143724">
    <property type="entry name" value="PHP14-like"/>
    <property type="match status" value="1"/>
</dbReference>
<dbReference type="PANTHER" id="PTHR30218">
    <property type="entry name" value="POLYPHOSPHATE KINASE"/>
    <property type="match status" value="1"/>
</dbReference>
<dbReference type="GO" id="GO:0046872">
    <property type="term" value="F:metal ion binding"/>
    <property type="evidence" value="ECO:0007669"/>
    <property type="project" value="UniProtKB-KW"/>
</dbReference>
<keyword evidence="6" id="KW-0479">Metal-binding</keyword>
<feature type="domain" description="Polyphosphate kinase C-terminal" evidence="10">
    <location>
        <begin position="505"/>
        <end position="673"/>
    </location>
</feature>
<dbReference type="InterPro" id="IPR003414">
    <property type="entry name" value="PP_kinase"/>
</dbReference>
<evidence type="ECO:0000256" key="3">
    <source>
        <dbReference type="ARBA" id="ARBA00022741"/>
    </source>
</evidence>
<evidence type="ECO:0000259" key="8">
    <source>
        <dbReference type="Pfam" id="PF02503"/>
    </source>
</evidence>
<dbReference type="SUPFAM" id="SSF140356">
    <property type="entry name" value="PPK N-terminal domain-like"/>
    <property type="match status" value="1"/>
</dbReference>
<feature type="binding site" evidence="6">
    <location>
        <position position="564"/>
    </location>
    <ligand>
        <name>ATP</name>
        <dbReference type="ChEBI" id="CHEBI:30616"/>
    </ligand>
</feature>
<keyword evidence="6" id="KW-0460">Magnesium</keyword>
<name>A0A9D0YVR4_9FIRM</name>
<proteinExistence type="inferred from homology"/>
<keyword evidence="1 6" id="KW-0597">Phosphoprotein</keyword>
<keyword evidence="3 6" id="KW-0547">Nucleotide-binding</keyword>
<dbReference type="GO" id="GO:0005524">
    <property type="term" value="F:ATP binding"/>
    <property type="evidence" value="ECO:0007669"/>
    <property type="project" value="UniProtKB-KW"/>
</dbReference>
<dbReference type="GO" id="GO:0008976">
    <property type="term" value="F:polyphosphate kinase activity"/>
    <property type="evidence" value="ECO:0007669"/>
    <property type="project" value="UniProtKB-UniRule"/>
</dbReference>
<keyword evidence="4 6" id="KW-0418">Kinase</keyword>
<feature type="binding site" evidence="6">
    <location>
        <position position="592"/>
    </location>
    <ligand>
        <name>ATP</name>
        <dbReference type="ChEBI" id="CHEBI:30616"/>
    </ligand>
</feature>
<comment type="cofactor">
    <cofactor evidence="6">
        <name>Mg(2+)</name>
        <dbReference type="ChEBI" id="CHEBI:18420"/>
    </cofactor>
</comment>
<protein>
    <recommendedName>
        <fullName evidence="6 7">Polyphosphate kinase</fullName>
        <ecNumber evidence="6 7">2.7.4.1</ecNumber>
    </recommendedName>
    <alternativeName>
        <fullName evidence="6">ATP-polyphosphate phosphotransferase</fullName>
    </alternativeName>
    <alternativeName>
        <fullName evidence="6">Polyphosphoric acid kinase</fullName>
    </alternativeName>
</protein>
<dbReference type="Gene3D" id="1.20.58.310">
    <property type="entry name" value="Polyphosphate kinase N-terminal domain"/>
    <property type="match status" value="1"/>
</dbReference>
<evidence type="ECO:0000313" key="13">
    <source>
        <dbReference type="Proteomes" id="UP000886819"/>
    </source>
</evidence>
<dbReference type="NCBIfam" id="TIGR03705">
    <property type="entry name" value="poly_P_kin"/>
    <property type="match status" value="1"/>
</dbReference>
<comment type="similarity">
    <text evidence="6 7">Belongs to the polyphosphate kinase 1 (PPK1) family.</text>
</comment>
<feature type="binding site" evidence="6">
    <location>
        <position position="405"/>
    </location>
    <ligand>
        <name>Mg(2+)</name>
        <dbReference type="ChEBI" id="CHEBI:18420"/>
    </ligand>
</feature>
<dbReference type="Pfam" id="PF02503">
    <property type="entry name" value="PP_kinase"/>
    <property type="match status" value="1"/>
</dbReference>
<comment type="PTM">
    <text evidence="6 7">An intermediate of this reaction is the autophosphorylated ppk in which a phosphate is covalently linked to a histidine residue through a N-P bond.</text>
</comment>
<dbReference type="Proteomes" id="UP000886819">
    <property type="component" value="Unassembled WGS sequence"/>
</dbReference>
<comment type="function">
    <text evidence="6 7">Catalyzes the reversible transfer of the terminal phosphate of ATP to form a long-chain polyphosphate (polyP).</text>
</comment>
<dbReference type="EC" id="2.7.4.1" evidence="6 7"/>
<gene>
    <name evidence="12" type="primary">ppk1</name>
    <name evidence="6" type="synonym">ppk</name>
    <name evidence="12" type="ORF">IAA66_04705</name>
</gene>
<reference evidence="12" key="1">
    <citation type="submission" date="2020-10" db="EMBL/GenBank/DDBJ databases">
        <authorList>
            <person name="Gilroy R."/>
        </authorList>
    </citation>
    <scope>NUCLEOTIDE SEQUENCE</scope>
    <source>
        <strain evidence="12">ChiHile30-977</strain>
    </source>
</reference>
<dbReference type="HAMAP" id="MF_00347">
    <property type="entry name" value="Polyphosphate_kinase"/>
    <property type="match status" value="1"/>
</dbReference>
<dbReference type="Pfam" id="PF13090">
    <property type="entry name" value="PP_kinase_C"/>
    <property type="match status" value="1"/>
</dbReference>
<dbReference type="InterPro" id="IPR041108">
    <property type="entry name" value="PP_kinase_C_1"/>
</dbReference>
<dbReference type="GO" id="GO:0006799">
    <property type="term" value="P:polyphosphate biosynthetic process"/>
    <property type="evidence" value="ECO:0007669"/>
    <property type="project" value="UniProtKB-UniRule"/>
</dbReference>
<evidence type="ECO:0000256" key="1">
    <source>
        <dbReference type="ARBA" id="ARBA00022553"/>
    </source>
</evidence>
<evidence type="ECO:0000256" key="4">
    <source>
        <dbReference type="ARBA" id="ARBA00022777"/>
    </source>
</evidence>
<evidence type="ECO:0000256" key="2">
    <source>
        <dbReference type="ARBA" id="ARBA00022679"/>
    </source>
</evidence>
<accession>A0A9D0YVR4</accession>
<dbReference type="GO" id="GO:0009358">
    <property type="term" value="C:polyphosphate kinase complex"/>
    <property type="evidence" value="ECO:0007669"/>
    <property type="project" value="InterPro"/>
</dbReference>
<feature type="domain" description="Polyphosphate kinase N-terminal" evidence="9">
    <location>
        <begin position="14"/>
        <end position="117"/>
    </location>
</feature>
<dbReference type="SUPFAM" id="SSF56024">
    <property type="entry name" value="Phospholipase D/nuclease"/>
    <property type="match status" value="2"/>
</dbReference>
<dbReference type="EMBL" id="DVFI01000072">
    <property type="protein sequence ID" value="HIQ62873.1"/>
    <property type="molecule type" value="Genomic_DNA"/>
</dbReference>
<evidence type="ECO:0000313" key="12">
    <source>
        <dbReference type="EMBL" id="HIQ62873.1"/>
    </source>
</evidence>
<dbReference type="Pfam" id="PF17941">
    <property type="entry name" value="PP_kinase_C_1"/>
    <property type="match status" value="1"/>
</dbReference>
<dbReference type="NCBIfam" id="NF003921">
    <property type="entry name" value="PRK05443.2-2"/>
    <property type="match status" value="1"/>
</dbReference>
<feature type="domain" description="Polyphosphate kinase C-terminal" evidence="11">
    <location>
        <begin position="332"/>
        <end position="496"/>
    </location>
</feature>
<dbReference type="PANTHER" id="PTHR30218:SF0">
    <property type="entry name" value="POLYPHOSPHATE KINASE"/>
    <property type="match status" value="1"/>
</dbReference>
<dbReference type="InterPro" id="IPR024953">
    <property type="entry name" value="PP_kinase_middle"/>
</dbReference>
<evidence type="ECO:0000256" key="7">
    <source>
        <dbReference type="RuleBase" id="RU003800"/>
    </source>
</evidence>
<dbReference type="CDD" id="cd09168">
    <property type="entry name" value="PLDc_PaPPK1_C2_like"/>
    <property type="match status" value="1"/>
</dbReference>
<feature type="binding site" evidence="6">
    <location>
        <position position="52"/>
    </location>
    <ligand>
        <name>ATP</name>
        <dbReference type="ChEBI" id="CHEBI:30616"/>
    </ligand>
</feature>
<dbReference type="Gene3D" id="3.30.1840.10">
    <property type="entry name" value="Polyphosphate kinase middle domain"/>
    <property type="match status" value="1"/>
</dbReference>
<dbReference type="Pfam" id="PF13089">
    <property type="entry name" value="PP_kinase_N"/>
    <property type="match status" value="1"/>
</dbReference>
<sequence>MCQGLPSRDSLNRFFNRELSWLRFNRRVLAEAANFENPALERLKYLSITASNLDEFFMVRFAYLRAQTLAGVKDTDPSGLTPQEQLVLVAQDAHRFMQEQLSVWETCVLPDISHAGLRPLLVESLDTRQLAWLERRFRKDIQPQLTLLAEDGQAGWPPVPGRQLLLALLLAGEKSKKPQLVLVLPSPALPRTWKPPKAGGFVLLEQIVAHFAARLVPSRRVLGCWACRITRDADFTVSDAATGDLLQEMEKSLRRRKTGDVVRLEVDARAPRPCIRRLMRAFCVPEEAVVLLDGPLNLTFLLKELYGTEGLDSLRYAPFTSRMPARLQGCPVMDAMQEGDIFLHHPYDSFGAVLRFVEEAAADPRVLSIKQTLYRVSGKSPVIRALCSAAEAGKRVTVLLEVKARFDEENNIRWGKLLEKAGCRVIYGVPSVKTHSKITLVARREGDGVRRYMHLGTGNYNDVTARQYTDMGLLTCDPVLGEDAAAFFNLITGFSRNPRMEKMVYAPKMLRSSLLSLIRTETENARAGLPCGISAKMNSLVDPEIIDVLYDASCAGVPVLLIVRGICCLRPGVPGLSQQIRVRSIVGRFLEHSRVFRFENGGDPRLYLSSADWMPRNLNRRLELMFPVEDAGARAQVEHVLDMQWKDEAKAWEMGPDGEYARVPRGAVALNAQEALFSQETAAD</sequence>
<feature type="binding site" evidence="6">
    <location>
        <position position="468"/>
    </location>
    <ligand>
        <name>ATP</name>
        <dbReference type="ChEBI" id="CHEBI:30616"/>
    </ligand>
</feature>
<reference evidence="12" key="2">
    <citation type="journal article" date="2021" name="PeerJ">
        <title>Extensive microbial diversity within the chicken gut microbiome revealed by metagenomics and culture.</title>
        <authorList>
            <person name="Gilroy R."/>
            <person name="Ravi A."/>
            <person name="Getino M."/>
            <person name="Pursley I."/>
            <person name="Horton D.L."/>
            <person name="Alikhan N.F."/>
            <person name="Baker D."/>
            <person name="Gharbi K."/>
            <person name="Hall N."/>
            <person name="Watson M."/>
            <person name="Adriaenssens E.M."/>
            <person name="Foster-Nyarko E."/>
            <person name="Jarju S."/>
            <person name="Secka A."/>
            <person name="Antonio M."/>
            <person name="Oren A."/>
            <person name="Chaudhuri R.R."/>
            <person name="La Ragione R."/>
            <person name="Hildebrand F."/>
            <person name="Pallen M.J."/>
        </authorList>
    </citation>
    <scope>NUCLEOTIDE SEQUENCE</scope>
    <source>
        <strain evidence="12">ChiHile30-977</strain>
    </source>
</reference>
<dbReference type="Gene3D" id="3.30.870.10">
    <property type="entry name" value="Endonuclease Chain A"/>
    <property type="match status" value="2"/>
</dbReference>
<dbReference type="InterPro" id="IPR025198">
    <property type="entry name" value="PPK_N_dom"/>
</dbReference>
<feature type="active site" description="Phosphohistidine intermediate" evidence="6">
    <location>
        <position position="435"/>
    </location>
</feature>
<dbReference type="InterPro" id="IPR025200">
    <property type="entry name" value="PPK_C_dom2"/>
</dbReference>
<keyword evidence="5 6" id="KW-0067">ATP-binding</keyword>
<organism evidence="12 13">
    <name type="scientific">Candidatus Avichristensenella intestinipullorum</name>
    <dbReference type="NCBI Taxonomy" id="2840693"/>
    <lineage>
        <taxon>Bacteria</taxon>
        <taxon>Bacillati</taxon>
        <taxon>Bacillota</taxon>
        <taxon>Clostridia</taxon>
        <taxon>Candidatus Avichristensenella</taxon>
    </lineage>
</organism>
<feature type="domain" description="Polyphosphate kinase middle" evidence="8">
    <location>
        <begin position="129"/>
        <end position="302"/>
    </location>
</feature>
<evidence type="ECO:0000259" key="9">
    <source>
        <dbReference type="Pfam" id="PF13089"/>
    </source>
</evidence>
<dbReference type="AlphaFoldDB" id="A0A9D0YVR4"/>
<keyword evidence="2 6" id="KW-0808">Transferase</keyword>
<dbReference type="InterPro" id="IPR036832">
    <property type="entry name" value="PPK_N_dom_sf"/>
</dbReference>